<keyword evidence="5" id="KW-0272">Extracellular matrix</keyword>
<dbReference type="GO" id="GO:0005109">
    <property type="term" value="F:frizzled binding"/>
    <property type="evidence" value="ECO:0007669"/>
    <property type="project" value="TreeGrafter"/>
</dbReference>
<evidence type="ECO:0000256" key="5">
    <source>
        <dbReference type="ARBA" id="ARBA00022530"/>
    </source>
</evidence>
<dbReference type="GO" id="GO:0030182">
    <property type="term" value="P:neuron differentiation"/>
    <property type="evidence" value="ECO:0007669"/>
    <property type="project" value="TreeGrafter"/>
</dbReference>
<dbReference type="GO" id="GO:0005125">
    <property type="term" value="F:cytokine activity"/>
    <property type="evidence" value="ECO:0007669"/>
    <property type="project" value="TreeGrafter"/>
</dbReference>
<dbReference type="GO" id="GO:0045165">
    <property type="term" value="P:cell fate commitment"/>
    <property type="evidence" value="ECO:0007669"/>
    <property type="project" value="TreeGrafter"/>
</dbReference>
<dbReference type="Proteomes" id="UP000625711">
    <property type="component" value="Unassembled WGS sequence"/>
</dbReference>
<protein>
    <recommendedName>
        <fullName evidence="8">Protein Wnt</fullName>
    </recommendedName>
</protein>
<reference evidence="10" key="1">
    <citation type="submission" date="2020-08" db="EMBL/GenBank/DDBJ databases">
        <title>Genome sequencing and assembly of the red palm weevil Rhynchophorus ferrugineus.</title>
        <authorList>
            <person name="Dias G.B."/>
            <person name="Bergman C.M."/>
            <person name="Manee M."/>
        </authorList>
    </citation>
    <scope>NUCLEOTIDE SEQUENCE</scope>
    <source>
        <strain evidence="10">AA-2017</strain>
        <tissue evidence="10">Whole larva</tissue>
    </source>
</reference>
<dbReference type="PANTHER" id="PTHR12027">
    <property type="entry name" value="WNT RELATED"/>
    <property type="match status" value="1"/>
</dbReference>
<sequence>MRHFPITIATYLLTVCLFDVVLYGNLINNVTKSGKTVSGKKSFVAMLFSTNVTAIKPNSTQKEMCRWLRGLRHQDKICKKKEGLPQLLEETKKLAVSSCVELFQYEQWNCSKTTIKNYFKSVYRETALMYSLATSALMYVISRACAEGKLTNCKCASHGRSDNISKWDWGGCGDNTKYAKKLTKHFLQLRKKGDSPNNVMKYNSEVGMKVVLQHKVKECQCHGISKSCTYKTCFMRIRPFREIASTLWQLYHTAIPVESDNNIRYLKQHRKRNLVYLENSPNFCNPRGAFGVTTTGRRCKDINNCATLCCTRKHVNVTEVFADHCNCRWKHESKFEVDCEKCYREEVFYYCL</sequence>
<keyword evidence="4" id="KW-0964">Secreted</keyword>
<evidence type="ECO:0000256" key="4">
    <source>
        <dbReference type="ARBA" id="ARBA00022525"/>
    </source>
</evidence>
<comment type="caution">
    <text evidence="10">The sequence shown here is derived from an EMBL/GenBank/DDBJ whole genome shotgun (WGS) entry which is preliminary data.</text>
</comment>
<evidence type="ECO:0000256" key="1">
    <source>
        <dbReference type="ARBA" id="ARBA00004498"/>
    </source>
</evidence>
<keyword evidence="9" id="KW-0472">Membrane</keyword>
<organism evidence="10 11">
    <name type="scientific">Rhynchophorus ferrugineus</name>
    <name type="common">Red palm weevil</name>
    <name type="synonym">Curculio ferrugineus</name>
    <dbReference type="NCBI Taxonomy" id="354439"/>
    <lineage>
        <taxon>Eukaryota</taxon>
        <taxon>Metazoa</taxon>
        <taxon>Ecdysozoa</taxon>
        <taxon>Arthropoda</taxon>
        <taxon>Hexapoda</taxon>
        <taxon>Insecta</taxon>
        <taxon>Pterygota</taxon>
        <taxon>Neoptera</taxon>
        <taxon>Endopterygota</taxon>
        <taxon>Coleoptera</taxon>
        <taxon>Polyphaga</taxon>
        <taxon>Cucujiformia</taxon>
        <taxon>Curculionidae</taxon>
        <taxon>Dryophthorinae</taxon>
        <taxon>Rhynchophorus</taxon>
    </lineage>
</organism>
<accession>A0A834M5N0</accession>
<dbReference type="AlphaFoldDB" id="A0A834M5N0"/>
<evidence type="ECO:0000313" key="10">
    <source>
        <dbReference type="EMBL" id="KAF7272921.1"/>
    </source>
</evidence>
<name>A0A834M5N0_RHYFE</name>
<evidence type="ECO:0000313" key="11">
    <source>
        <dbReference type="Proteomes" id="UP000625711"/>
    </source>
</evidence>
<dbReference type="OrthoDB" id="5945655at2759"/>
<proteinExistence type="inferred from homology"/>
<dbReference type="InterPro" id="IPR005817">
    <property type="entry name" value="Wnt"/>
</dbReference>
<evidence type="ECO:0000256" key="6">
    <source>
        <dbReference type="ARBA" id="ARBA00022687"/>
    </source>
</evidence>
<dbReference type="GO" id="GO:0005615">
    <property type="term" value="C:extracellular space"/>
    <property type="evidence" value="ECO:0007669"/>
    <property type="project" value="TreeGrafter"/>
</dbReference>
<keyword evidence="11" id="KW-1185">Reference proteome</keyword>
<comment type="function">
    <text evidence="8">Ligand for members of the frizzled family of seven transmembrane receptors.</text>
</comment>
<keyword evidence="3 8" id="KW-0217">Developmental protein</keyword>
<dbReference type="SMART" id="SM00097">
    <property type="entry name" value="WNT1"/>
    <property type="match status" value="1"/>
</dbReference>
<keyword evidence="6 8" id="KW-0879">Wnt signaling pathway</keyword>
<evidence type="ECO:0000256" key="7">
    <source>
        <dbReference type="ARBA" id="ARBA00023157"/>
    </source>
</evidence>
<evidence type="ECO:0000256" key="3">
    <source>
        <dbReference type="ARBA" id="ARBA00022473"/>
    </source>
</evidence>
<evidence type="ECO:0000256" key="8">
    <source>
        <dbReference type="RuleBase" id="RU003500"/>
    </source>
</evidence>
<dbReference type="EMBL" id="JAACXV010013651">
    <property type="protein sequence ID" value="KAF7272921.1"/>
    <property type="molecule type" value="Genomic_DNA"/>
</dbReference>
<keyword evidence="9" id="KW-0812">Transmembrane</keyword>
<dbReference type="GO" id="GO:0060070">
    <property type="term" value="P:canonical Wnt signaling pathway"/>
    <property type="evidence" value="ECO:0007669"/>
    <property type="project" value="TreeGrafter"/>
</dbReference>
<dbReference type="PRINTS" id="PR01349">
    <property type="entry name" value="WNTPROTEIN"/>
</dbReference>
<dbReference type="PANTHER" id="PTHR12027:SF97">
    <property type="entry name" value="PROTEIN WNT-4"/>
    <property type="match status" value="1"/>
</dbReference>
<evidence type="ECO:0000256" key="9">
    <source>
        <dbReference type="SAM" id="Phobius"/>
    </source>
</evidence>
<dbReference type="Pfam" id="PF00110">
    <property type="entry name" value="wnt"/>
    <property type="match status" value="1"/>
</dbReference>
<keyword evidence="7" id="KW-1015">Disulfide bond</keyword>
<comment type="similarity">
    <text evidence="2 8">Belongs to the Wnt family.</text>
</comment>
<feature type="transmembrane region" description="Helical" evidence="9">
    <location>
        <begin position="6"/>
        <end position="26"/>
    </location>
</feature>
<comment type="subcellular location">
    <subcellularLocation>
        <location evidence="1 8">Secreted</location>
        <location evidence="1 8">Extracellular space</location>
        <location evidence="1 8">Extracellular matrix</location>
    </subcellularLocation>
</comment>
<keyword evidence="9" id="KW-1133">Transmembrane helix</keyword>
<gene>
    <name evidence="10" type="ORF">GWI33_014327</name>
</gene>
<evidence type="ECO:0000256" key="2">
    <source>
        <dbReference type="ARBA" id="ARBA00005683"/>
    </source>
</evidence>